<proteinExistence type="predicted"/>
<dbReference type="InterPro" id="IPR012902">
    <property type="entry name" value="N_methyl_site"/>
</dbReference>
<feature type="transmembrane region" description="Helical" evidence="1">
    <location>
        <begin position="20"/>
        <end position="41"/>
    </location>
</feature>
<reference evidence="2 3" key="1">
    <citation type="submission" date="2021-08" db="EMBL/GenBank/DDBJ databases">
        <authorList>
            <person name="Zhang D."/>
            <person name="Zhang A."/>
            <person name="Wang L."/>
        </authorList>
    </citation>
    <scope>NUCLEOTIDE SEQUENCE [LARGE SCALE GENOMIC DNA]</scope>
    <source>
        <strain evidence="2 3">WL0086</strain>
    </source>
</reference>
<sequence>MRARAEAQRNRRGGFTLAEVLLATTLGAFAMVGVLTAFISLQRSFVAAQEDMVEVNRFIFVQEQLGLDLRNTVALVSMGPEALTLRVRYYEDGPKDERVVTYRVDAAAGEFRREEGGEERVLMNQLVDGAFHYFRRGVGGVEQVAATTAEVNAVRVSLVPNHHSAGGGIERSAAVFTSSLFQLRRIALP</sequence>
<keyword evidence="1" id="KW-0472">Membrane</keyword>
<keyword evidence="3" id="KW-1185">Reference proteome</keyword>
<evidence type="ECO:0000313" key="2">
    <source>
        <dbReference type="EMBL" id="WRQ85657.1"/>
    </source>
</evidence>
<dbReference type="RefSeq" id="WP_221032801.1">
    <property type="nucleotide sequence ID" value="NZ_CP139781.1"/>
</dbReference>
<evidence type="ECO:0000256" key="1">
    <source>
        <dbReference type="SAM" id="Phobius"/>
    </source>
</evidence>
<dbReference type="Proteomes" id="UP000738431">
    <property type="component" value="Chromosome"/>
</dbReference>
<keyword evidence="1" id="KW-0812">Transmembrane</keyword>
<gene>
    <name evidence="2" type="ORF">K1X11_012665</name>
</gene>
<dbReference type="EMBL" id="CP139781">
    <property type="protein sequence ID" value="WRQ85657.1"/>
    <property type="molecule type" value="Genomic_DNA"/>
</dbReference>
<name>A0ABZ1C2S5_9BACT</name>
<accession>A0ABZ1C2S5</accession>
<reference evidence="2 3" key="2">
    <citation type="submission" date="2023-12" db="EMBL/GenBank/DDBJ databases">
        <title>Description of an unclassified Opitutus bacterium of Verrucomicrobiota.</title>
        <authorList>
            <person name="Zhang D.-F."/>
        </authorList>
    </citation>
    <scope>NUCLEOTIDE SEQUENCE [LARGE SCALE GENOMIC DNA]</scope>
    <source>
        <strain evidence="2 3">WL0086</strain>
    </source>
</reference>
<dbReference type="Pfam" id="PF07963">
    <property type="entry name" value="N_methyl"/>
    <property type="match status" value="1"/>
</dbReference>
<protein>
    <submittedName>
        <fullName evidence="2">Prepilin-type N-terminal cleavage/methylation domain-containing protein</fullName>
    </submittedName>
</protein>
<organism evidence="2 3">
    <name type="scientific">Actomonas aquatica</name>
    <dbReference type="NCBI Taxonomy" id="2866162"/>
    <lineage>
        <taxon>Bacteria</taxon>
        <taxon>Pseudomonadati</taxon>
        <taxon>Verrucomicrobiota</taxon>
        <taxon>Opitutia</taxon>
        <taxon>Opitutales</taxon>
        <taxon>Opitutaceae</taxon>
        <taxon>Actomonas</taxon>
    </lineage>
</organism>
<keyword evidence="1" id="KW-1133">Transmembrane helix</keyword>
<evidence type="ECO:0000313" key="3">
    <source>
        <dbReference type="Proteomes" id="UP000738431"/>
    </source>
</evidence>